<sequence length="205" mass="24345">MLVRVFDRRQVIVLLVLCLTYGSADESESDKSRSKPSPVKAHFMEYSYEMPMYDSALTDDAPKPIVHIRYGKFDGSDKKPMEVRSFGIPITQMRAPIPVYRRAPTWNQRGGDSDPFDREQFQKRPDSRFEWHQPTDFFETFDDRFDAPFRGFPRFSFPQRPHWPDFDGFFEAFEHDVAENTHKVFDEHRRSTFEEETGRHFHHAV</sequence>
<accession>A0A7E4VFU8</accession>
<organism evidence="2 3">
    <name type="scientific">Panagrellus redivivus</name>
    <name type="common">Microworm</name>
    <dbReference type="NCBI Taxonomy" id="6233"/>
    <lineage>
        <taxon>Eukaryota</taxon>
        <taxon>Metazoa</taxon>
        <taxon>Ecdysozoa</taxon>
        <taxon>Nematoda</taxon>
        <taxon>Chromadorea</taxon>
        <taxon>Rhabditida</taxon>
        <taxon>Tylenchina</taxon>
        <taxon>Panagrolaimomorpha</taxon>
        <taxon>Panagrolaimoidea</taxon>
        <taxon>Panagrolaimidae</taxon>
        <taxon>Panagrellus</taxon>
    </lineage>
</organism>
<keyword evidence="1" id="KW-0732">Signal</keyword>
<name>A0A7E4VFU8_PANRE</name>
<feature type="signal peptide" evidence="1">
    <location>
        <begin position="1"/>
        <end position="24"/>
    </location>
</feature>
<evidence type="ECO:0000256" key="1">
    <source>
        <dbReference type="SAM" id="SignalP"/>
    </source>
</evidence>
<reference evidence="2" key="1">
    <citation type="journal article" date="2013" name="Genetics">
        <title>The draft genome and transcriptome of Panagrellus redivivus are shaped by the harsh demands of a free-living lifestyle.</title>
        <authorList>
            <person name="Srinivasan J."/>
            <person name="Dillman A.R."/>
            <person name="Macchietto M.G."/>
            <person name="Heikkinen L."/>
            <person name="Lakso M."/>
            <person name="Fracchia K.M."/>
            <person name="Antoshechkin I."/>
            <person name="Mortazavi A."/>
            <person name="Wong G."/>
            <person name="Sternberg P.W."/>
        </authorList>
    </citation>
    <scope>NUCLEOTIDE SEQUENCE [LARGE SCALE GENOMIC DNA]</scope>
    <source>
        <strain evidence="2">MT8872</strain>
    </source>
</reference>
<proteinExistence type="predicted"/>
<keyword evidence="2" id="KW-1185">Reference proteome</keyword>
<evidence type="ECO:0000313" key="2">
    <source>
        <dbReference type="Proteomes" id="UP000492821"/>
    </source>
</evidence>
<protein>
    <submittedName>
        <fullName evidence="3">Uncharacterized protein</fullName>
    </submittedName>
</protein>
<dbReference type="Proteomes" id="UP000492821">
    <property type="component" value="Unassembled WGS sequence"/>
</dbReference>
<dbReference type="WBParaSite" id="Pan_g20404.t1">
    <property type="protein sequence ID" value="Pan_g20404.t1"/>
    <property type="gene ID" value="Pan_g20404"/>
</dbReference>
<dbReference type="AlphaFoldDB" id="A0A7E4VFU8"/>
<feature type="chain" id="PRO_5028900585" evidence="1">
    <location>
        <begin position="25"/>
        <end position="205"/>
    </location>
</feature>
<evidence type="ECO:0000313" key="3">
    <source>
        <dbReference type="WBParaSite" id="Pan_g20404.t1"/>
    </source>
</evidence>
<reference evidence="3" key="2">
    <citation type="submission" date="2020-10" db="UniProtKB">
        <authorList>
            <consortium name="WormBaseParasite"/>
        </authorList>
    </citation>
    <scope>IDENTIFICATION</scope>
</reference>